<dbReference type="RefSeq" id="WP_203165089.1">
    <property type="nucleotide sequence ID" value="NZ_JAEVLS010000001.1"/>
</dbReference>
<gene>
    <name evidence="1" type="ORF">JM946_00010</name>
</gene>
<evidence type="ECO:0000313" key="2">
    <source>
        <dbReference type="Proteomes" id="UP000661077"/>
    </source>
</evidence>
<comment type="caution">
    <text evidence="1">The sequence shown here is derived from an EMBL/GenBank/DDBJ whole genome shotgun (WGS) entry which is preliminary data.</text>
</comment>
<dbReference type="Proteomes" id="UP000661077">
    <property type="component" value="Unassembled WGS sequence"/>
</dbReference>
<protein>
    <submittedName>
        <fullName evidence="1">Uncharacterized protein</fullName>
    </submittedName>
</protein>
<reference evidence="1 2" key="1">
    <citation type="journal article" date="2021" name="Int. J. Syst. Evol. Microbiol.">
        <title>Steroidobacter gossypii sp. nov., isolated from soil of cotton cropping field.</title>
        <authorList>
            <person name="Huang R."/>
            <person name="Yang S."/>
            <person name="Zhen C."/>
            <person name="Liu W."/>
        </authorList>
    </citation>
    <scope>NUCLEOTIDE SEQUENCE [LARGE SCALE GENOMIC DNA]</scope>
    <source>
        <strain evidence="1 2">S1-65</strain>
    </source>
</reference>
<organism evidence="1 2">
    <name type="scientific">Steroidobacter gossypii</name>
    <dbReference type="NCBI Taxonomy" id="2805490"/>
    <lineage>
        <taxon>Bacteria</taxon>
        <taxon>Pseudomonadati</taxon>
        <taxon>Pseudomonadota</taxon>
        <taxon>Gammaproteobacteria</taxon>
        <taxon>Steroidobacterales</taxon>
        <taxon>Steroidobacteraceae</taxon>
        <taxon>Steroidobacter</taxon>
    </lineage>
</organism>
<proteinExistence type="predicted"/>
<accession>A0ABS1WQ79</accession>
<dbReference type="Gene3D" id="3.40.50.2300">
    <property type="match status" value="1"/>
</dbReference>
<keyword evidence="2" id="KW-1185">Reference proteome</keyword>
<sequence>MSSSQKTNTVAEELEFALAAAGAVIPVADALAERNVPFVFTTGYGRTAIPKRFEQVLRYEKPADMSALVSSLEGLIRRARGRTRHSGLRR</sequence>
<dbReference type="EMBL" id="JAEVLS010000001">
    <property type="protein sequence ID" value="MBM0103102.1"/>
    <property type="molecule type" value="Genomic_DNA"/>
</dbReference>
<evidence type="ECO:0000313" key="1">
    <source>
        <dbReference type="EMBL" id="MBM0103102.1"/>
    </source>
</evidence>
<name>A0ABS1WQ79_9GAMM</name>